<accession>A0A0F9EUY0</accession>
<reference evidence="1" key="1">
    <citation type="journal article" date="2015" name="Nature">
        <title>Complex archaea that bridge the gap between prokaryotes and eukaryotes.</title>
        <authorList>
            <person name="Spang A."/>
            <person name="Saw J.H."/>
            <person name="Jorgensen S.L."/>
            <person name="Zaremba-Niedzwiedzka K."/>
            <person name="Martijn J."/>
            <person name="Lind A.E."/>
            <person name="van Eijk R."/>
            <person name="Schleper C."/>
            <person name="Guy L."/>
            <person name="Ettema T.J."/>
        </authorList>
    </citation>
    <scope>NUCLEOTIDE SEQUENCE</scope>
</reference>
<dbReference type="AlphaFoldDB" id="A0A0F9EUY0"/>
<name>A0A0F9EUY0_9ZZZZ</name>
<organism evidence="1">
    <name type="scientific">marine sediment metagenome</name>
    <dbReference type="NCBI Taxonomy" id="412755"/>
    <lineage>
        <taxon>unclassified sequences</taxon>
        <taxon>metagenomes</taxon>
        <taxon>ecological metagenomes</taxon>
    </lineage>
</organism>
<sequence length="505" mass="54787">MGLTLQGFRDKLAIDLKITIGTEMSIVELNRAVEKTVDDLSRYLPLEKVHEETLDFDVSDESFTTPAAADPDAIVDAQSLSGKVSGGTLTIADATPDVPRRLTVTRNEVFEGAASIELTITIKGTDPDGNYIEERWYLKDLVSLIALQGELYFKYVTTVEVTNAGGSSDDTIDVGTGNAYDSYIFLANKPLRPNSGETVTSDPAGTTYTRDTDYTIDWTNGSIRFINDGSMVAGTAYLIDYTKSRLGISISSLLPVVTKISKVQYPVNQIPQQFVSFNIVGDFMFVASMVAGQSQQELADKAHIAIWYERRQMPPSEHSPGSYPDVLDEVIAIGGAGYALLTEAQQYEQAAATAITTMNTALTNAIKYLNNNSDADMAGILQDITDDAAKLRTAIATALDAANAYLDEVDITDLGKANVGAEAYTETGDDKIDLVNVGDRVGEKYADYARTRAEIGNTRISASIGYIQEATARLTNLQTYIRQSEGYNGLAQGFLQEAQMRAETV</sequence>
<protein>
    <submittedName>
        <fullName evidence="1">Uncharacterized protein</fullName>
    </submittedName>
</protein>
<evidence type="ECO:0000313" key="1">
    <source>
        <dbReference type="EMBL" id="KKL77913.1"/>
    </source>
</evidence>
<gene>
    <name evidence="1" type="ORF">LCGC14_2030110</name>
</gene>
<feature type="non-terminal residue" evidence="1">
    <location>
        <position position="505"/>
    </location>
</feature>
<proteinExistence type="predicted"/>
<comment type="caution">
    <text evidence="1">The sequence shown here is derived from an EMBL/GenBank/DDBJ whole genome shotgun (WGS) entry which is preliminary data.</text>
</comment>
<dbReference type="EMBL" id="LAZR01023614">
    <property type="protein sequence ID" value="KKL77913.1"/>
    <property type="molecule type" value="Genomic_DNA"/>
</dbReference>